<dbReference type="Gene3D" id="3.80.10.10">
    <property type="entry name" value="Ribonuclease Inhibitor"/>
    <property type="match status" value="1"/>
</dbReference>
<name>A0A3M0L5P4_HIRRU</name>
<dbReference type="Pfam" id="PF00266">
    <property type="entry name" value="Aminotran_5"/>
    <property type="match status" value="1"/>
</dbReference>
<keyword evidence="6" id="KW-0032">Aminotransferase</keyword>
<dbReference type="InterPro" id="IPR026212">
    <property type="entry name" value="Cep78"/>
</dbReference>
<evidence type="ECO:0000256" key="7">
    <source>
        <dbReference type="ARBA" id="ARBA00022605"/>
    </source>
</evidence>
<sequence>MDISDKWCPSWVLTGAVLFKIFINDTDEGIECYLSKSAVDTKPSGAVTTSERQDAIQKDLDKLKEWTHDSLMRFNKTKSKRVIFHIKEMIESVKLRRQCMLDFYSYYEHLCELQGSLPLKAVKANVTRDAIDLIVDHIKATDWAPLLNALRHNKTLTSIGIRSLHQHSLEDSGVERYKTYFRRKIPATLSKDLTCQLCKAVKGCLSISDVLKNLELQGLLLRERDLALLTKGLATASSLESVSLAHCPIGDGGLETICQSIKNTATIRFVNFTACSLTWRGAEHIANVVKHQAIRRHGEAWAKSLRYRRPDLEYMTGLRRITLNCNMLIGDRGASVFADCLGEDLWLKDRVLMKTLLKEFLRMVTVLIQSYLEAERGGAVDCAGELPVKIQTGVPVKVTLESASTSETEDTEDLEDVIQQPDLAKSLDKNDVAQYQQLDLEECMEKLKEEQKARVKAEERLLELEIENARLRSLNISLSEVLHAQSVTNMILEDEGVLGSIENSFQKFHAFLDLLKDAGLGQLAVLAGIDQSDFGILGHPQINSTLSKPVKVVKEKSFEEERQEHTQNSKVLLEAQKELVDYKGLGISVLEMSHRSSDFTKILNTTENLMRELLREDRPDYVVTGGWSAKAAKEAEKYAKVNIVHPKLGAYTSIPDPSTWNLNPDASYVYYCANETVHGVEFDFVPDVKGAVLVCDMSSNFLSKPVDVSSIYIMGLVLEWIKNNGGAAAMDKLSLIKSQMIYDIIDKSNGFYACPVERKNRSRMNVPFRIGSVKGDEALEKKFLEKAVELNMISLKGHRSVGGIRASLYNAVTVEDVQKLATFMRSFMKMHQS</sequence>
<comment type="similarity">
    <text evidence="3">Belongs to the class-V pyridoxal-phosphate-dependent aminotransferase family. SerC subfamily.</text>
</comment>
<dbReference type="GO" id="GO:0044782">
    <property type="term" value="P:cilium organization"/>
    <property type="evidence" value="ECO:0007669"/>
    <property type="project" value="TreeGrafter"/>
</dbReference>
<keyword evidence="15" id="KW-1185">Reference proteome</keyword>
<dbReference type="OrthoDB" id="78308at2759"/>
<dbReference type="InterPro" id="IPR022278">
    <property type="entry name" value="Pser_aminoTfrase"/>
</dbReference>
<evidence type="ECO:0000259" key="13">
    <source>
        <dbReference type="Pfam" id="PF00266"/>
    </source>
</evidence>
<evidence type="ECO:0000256" key="1">
    <source>
        <dbReference type="ARBA" id="ARBA00001933"/>
    </source>
</evidence>
<dbReference type="GO" id="GO:0004648">
    <property type="term" value="F:O-phospho-L-serine:2-oxoglutarate aminotransferase activity"/>
    <property type="evidence" value="ECO:0007669"/>
    <property type="project" value="UniProtKB-EC"/>
</dbReference>
<evidence type="ECO:0000256" key="8">
    <source>
        <dbReference type="ARBA" id="ARBA00022679"/>
    </source>
</evidence>
<evidence type="ECO:0000313" key="15">
    <source>
        <dbReference type="Proteomes" id="UP000269221"/>
    </source>
</evidence>
<dbReference type="InterPro" id="IPR000192">
    <property type="entry name" value="Aminotrans_V_dom"/>
</dbReference>
<dbReference type="Gene3D" id="3.90.1150.10">
    <property type="entry name" value="Aspartate Aminotransferase, domain 1"/>
    <property type="match status" value="1"/>
</dbReference>
<protein>
    <recommendedName>
        <fullName evidence="5">Phosphoserine aminotransferase</fullName>
        <ecNumber evidence="4">2.6.1.52</ecNumber>
    </recommendedName>
    <alternativeName>
        <fullName evidence="11">Phosphohydroxythreonine aminotransferase</fullName>
    </alternativeName>
</protein>
<comment type="pathway">
    <text evidence="2">Amino-acid biosynthesis; L-serine biosynthesis; L-serine from 3-phospho-D-glycerate: step 2/3.</text>
</comment>
<reference evidence="14 15" key="1">
    <citation type="submission" date="2018-07" db="EMBL/GenBank/DDBJ databases">
        <title>A high quality draft genome assembly of the barn swallow (H. rustica rustica).</title>
        <authorList>
            <person name="Formenti G."/>
            <person name="Chiara M."/>
            <person name="Poveda L."/>
            <person name="Francoijs K.-J."/>
            <person name="Bonisoli-Alquati A."/>
            <person name="Canova L."/>
            <person name="Gianfranceschi L."/>
            <person name="Horner D.S."/>
            <person name="Saino N."/>
        </authorList>
    </citation>
    <scope>NUCLEOTIDE SEQUENCE [LARGE SCALE GENOMIC DNA]</scope>
    <source>
        <strain evidence="14">Chelidonia</strain>
        <tissue evidence="14">Blood</tissue>
    </source>
</reference>
<proteinExistence type="inferred from homology"/>
<dbReference type="SUPFAM" id="SSF53383">
    <property type="entry name" value="PLP-dependent transferases"/>
    <property type="match status" value="1"/>
</dbReference>
<dbReference type="GO" id="GO:0005813">
    <property type="term" value="C:centrosome"/>
    <property type="evidence" value="ECO:0007669"/>
    <property type="project" value="TreeGrafter"/>
</dbReference>
<keyword evidence="9" id="KW-0663">Pyridoxal phosphate</keyword>
<gene>
    <name evidence="14" type="ORF">DUI87_03850</name>
</gene>
<dbReference type="PANTHER" id="PTHR24110">
    <property type="entry name" value="CENTROSOMAL PROTEIN OF 78 KDA"/>
    <property type="match status" value="1"/>
</dbReference>
<evidence type="ECO:0000313" key="14">
    <source>
        <dbReference type="EMBL" id="RMC19244.1"/>
    </source>
</evidence>
<comment type="cofactor">
    <cofactor evidence="1">
        <name>pyridoxal 5'-phosphate</name>
        <dbReference type="ChEBI" id="CHEBI:597326"/>
    </cofactor>
</comment>
<dbReference type="InterPro" id="IPR032675">
    <property type="entry name" value="LRR_dom_sf"/>
</dbReference>
<dbReference type="AlphaFoldDB" id="A0A3M0L5P4"/>
<keyword evidence="12" id="KW-0175">Coiled coil</keyword>
<dbReference type="STRING" id="333673.A0A3M0L5P4"/>
<dbReference type="FunFam" id="3.80.10.10:FF:000070">
    <property type="entry name" value="Centrosomal protein of 78 kDa"/>
    <property type="match status" value="1"/>
</dbReference>
<dbReference type="UniPathway" id="UPA00135">
    <property type="reaction ID" value="UER00197"/>
</dbReference>
<comment type="caution">
    <text evidence="14">The sequence shown here is derived from an EMBL/GenBank/DDBJ whole genome shotgun (WGS) entry which is preliminary data.</text>
</comment>
<dbReference type="Gene3D" id="3.40.640.10">
    <property type="entry name" value="Type I PLP-dependent aspartate aminotransferase-like (Major domain)"/>
    <property type="match status" value="2"/>
</dbReference>
<dbReference type="EC" id="2.6.1.52" evidence="4"/>
<evidence type="ECO:0000256" key="11">
    <source>
        <dbReference type="ARBA" id="ARBA00031421"/>
    </source>
</evidence>
<evidence type="ECO:0000256" key="5">
    <source>
        <dbReference type="ARBA" id="ARBA00021164"/>
    </source>
</evidence>
<dbReference type="SMART" id="SM00368">
    <property type="entry name" value="LRR_RI"/>
    <property type="match status" value="2"/>
</dbReference>
<evidence type="ECO:0000256" key="10">
    <source>
        <dbReference type="ARBA" id="ARBA00023299"/>
    </source>
</evidence>
<feature type="coiled-coil region" evidence="12">
    <location>
        <begin position="440"/>
        <end position="474"/>
    </location>
</feature>
<dbReference type="GO" id="GO:0036064">
    <property type="term" value="C:ciliary basal body"/>
    <property type="evidence" value="ECO:0007669"/>
    <property type="project" value="TreeGrafter"/>
</dbReference>
<keyword evidence="10" id="KW-0718">Serine biosynthesis</keyword>
<dbReference type="GO" id="GO:0006564">
    <property type="term" value="P:L-serine biosynthetic process"/>
    <property type="evidence" value="ECO:0007669"/>
    <property type="project" value="UniProtKB-KW"/>
</dbReference>
<evidence type="ECO:0000256" key="4">
    <source>
        <dbReference type="ARBA" id="ARBA00013030"/>
    </source>
</evidence>
<evidence type="ECO:0000256" key="12">
    <source>
        <dbReference type="SAM" id="Coils"/>
    </source>
</evidence>
<dbReference type="Proteomes" id="UP000269221">
    <property type="component" value="Unassembled WGS sequence"/>
</dbReference>
<dbReference type="InterPro" id="IPR015421">
    <property type="entry name" value="PyrdxlP-dep_Trfase_major"/>
</dbReference>
<feature type="domain" description="Aminotransferase class V" evidence="13">
    <location>
        <begin position="608"/>
        <end position="711"/>
    </location>
</feature>
<dbReference type="FunFam" id="3.90.1150.10:FF:000121">
    <property type="entry name" value="Phosphoserine aminotransferase"/>
    <property type="match status" value="1"/>
</dbReference>
<dbReference type="EMBL" id="QRBI01000095">
    <property type="protein sequence ID" value="RMC19244.1"/>
    <property type="molecule type" value="Genomic_DNA"/>
</dbReference>
<keyword evidence="8" id="KW-0808">Transferase</keyword>
<keyword evidence="7" id="KW-0028">Amino-acid biosynthesis</keyword>
<organism evidence="14 15">
    <name type="scientific">Hirundo rustica rustica</name>
    <dbReference type="NCBI Taxonomy" id="333673"/>
    <lineage>
        <taxon>Eukaryota</taxon>
        <taxon>Metazoa</taxon>
        <taxon>Chordata</taxon>
        <taxon>Craniata</taxon>
        <taxon>Vertebrata</taxon>
        <taxon>Euteleostomi</taxon>
        <taxon>Archelosauria</taxon>
        <taxon>Archosauria</taxon>
        <taxon>Dinosauria</taxon>
        <taxon>Saurischia</taxon>
        <taxon>Theropoda</taxon>
        <taxon>Coelurosauria</taxon>
        <taxon>Aves</taxon>
        <taxon>Neognathae</taxon>
        <taxon>Neoaves</taxon>
        <taxon>Telluraves</taxon>
        <taxon>Australaves</taxon>
        <taxon>Passeriformes</taxon>
        <taxon>Sylvioidea</taxon>
        <taxon>Hirundinidae</taxon>
        <taxon>Hirundo</taxon>
    </lineage>
</organism>
<dbReference type="PRINTS" id="PR02062">
    <property type="entry name" value="CENTROSOME78"/>
</dbReference>
<evidence type="ECO:0000256" key="6">
    <source>
        <dbReference type="ARBA" id="ARBA00022576"/>
    </source>
</evidence>
<dbReference type="InterPro" id="IPR015422">
    <property type="entry name" value="PyrdxlP-dep_Trfase_small"/>
</dbReference>
<accession>A0A3M0L5P4</accession>
<dbReference type="UniPathway" id="UPA00244">
    <property type="reaction ID" value="UER00311"/>
</dbReference>
<dbReference type="InterPro" id="IPR015424">
    <property type="entry name" value="PyrdxlP-dep_Trfase"/>
</dbReference>
<evidence type="ECO:0000256" key="9">
    <source>
        <dbReference type="ARBA" id="ARBA00022898"/>
    </source>
</evidence>
<dbReference type="PANTHER" id="PTHR24110:SF3">
    <property type="entry name" value="CENTROSOMAL PROTEIN OF 78 KDA"/>
    <property type="match status" value="1"/>
</dbReference>
<dbReference type="HAMAP" id="MF_00160">
    <property type="entry name" value="SerC_aminotrans_5"/>
    <property type="match status" value="1"/>
</dbReference>
<evidence type="ECO:0000256" key="2">
    <source>
        <dbReference type="ARBA" id="ARBA00005099"/>
    </source>
</evidence>
<evidence type="ECO:0000256" key="3">
    <source>
        <dbReference type="ARBA" id="ARBA00006904"/>
    </source>
</evidence>
<dbReference type="SUPFAM" id="SSF52047">
    <property type="entry name" value="RNI-like"/>
    <property type="match status" value="1"/>
</dbReference>